<dbReference type="OrthoDB" id="9773351at2"/>
<feature type="domain" description="YprB ribonuclease H-like" evidence="1">
    <location>
        <begin position="45"/>
        <end position="177"/>
    </location>
</feature>
<dbReference type="InterPro" id="IPR012337">
    <property type="entry name" value="RNaseH-like_sf"/>
</dbReference>
<proteinExistence type="predicted"/>
<dbReference type="EMBL" id="LT598496">
    <property type="protein sequence ID" value="SBV27960.1"/>
    <property type="molecule type" value="Genomic_DNA"/>
</dbReference>
<organism evidence="2 3">
    <name type="scientific">Micromonospora krabiensis</name>
    <dbReference type="NCBI Taxonomy" id="307121"/>
    <lineage>
        <taxon>Bacteria</taxon>
        <taxon>Bacillati</taxon>
        <taxon>Actinomycetota</taxon>
        <taxon>Actinomycetes</taxon>
        <taxon>Micromonosporales</taxon>
        <taxon>Micromonosporaceae</taxon>
        <taxon>Micromonospora</taxon>
    </lineage>
</organism>
<reference evidence="3" key="1">
    <citation type="submission" date="2016-06" db="EMBL/GenBank/DDBJ databases">
        <authorList>
            <person name="Varghese N."/>
        </authorList>
    </citation>
    <scope>NUCLEOTIDE SEQUENCE [LARGE SCALE GENOMIC DNA]</scope>
    <source>
        <strain evidence="3">DSM 45344</strain>
    </source>
</reference>
<gene>
    <name evidence="2" type="ORF">GA0070620_3491</name>
</gene>
<dbReference type="SUPFAM" id="SSF53098">
    <property type="entry name" value="Ribonuclease H-like"/>
    <property type="match status" value="1"/>
</dbReference>
<keyword evidence="3" id="KW-1185">Reference proteome</keyword>
<dbReference type="RefSeq" id="WP_091592190.1">
    <property type="nucleotide sequence ID" value="NZ_JBHRWG010000004.1"/>
</dbReference>
<evidence type="ECO:0000313" key="2">
    <source>
        <dbReference type="EMBL" id="SBV27960.1"/>
    </source>
</evidence>
<evidence type="ECO:0000259" key="1">
    <source>
        <dbReference type="Pfam" id="PF13482"/>
    </source>
</evidence>
<evidence type="ECO:0000313" key="3">
    <source>
        <dbReference type="Proteomes" id="UP000199393"/>
    </source>
</evidence>
<dbReference type="Gene3D" id="3.30.420.10">
    <property type="entry name" value="Ribonuclease H-like superfamily/Ribonuclease H"/>
    <property type="match status" value="1"/>
</dbReference>
<name>A0A1C3N5V1_9ACTN</name>
<dbReference type="AlphaFoldDB" id="A0A1C3N5V1"/>
<protein>
    <submittedName>
        <fullName evidence="2">RNase_H superfamily protein</fullName>
    </submittedName>
</protein>
<dbReference type="Proteomes" id="UP000199393">
    <property type="component" value="Chromosome I"/>
</dbReference>
<accession>A0A1C3N5V1</accession>
<dbReference type="Pfam" id="PF13482">
    <property type="entry name" value="RNase_H_2"/>
    <property type="match status" value="1"/>
</dbReference>
<dbReference type="GO" id="GO:0003676">
    <property type="term" value="F:nucleic acid binding"/>
    <property type="evidence" value="ECO:0007669"/>
    <property type="project" value="InterPro"/>
</dbReference>
<dbReference type="PATRIC" id="fig|307121.4.peg.3562"/>
<sequence>MKTLYIDIETSPNLAYVWSLWRENIPLDRLVDAGQVLSVSWKWRGDKKVTFVSDHSPGHRGMLDETHAALSAADLVVHYNGGPFDIPHLNREFLLAEMAPPAPFQQLDLLRQVRKQFRFPSNKLAHVSTALGLEGKVKHSGFDLWVRCMAGEASAWREMEEYNKRDVVLLEELHDRLGGWLPGAPNARLHSGDETVCPQCGAGDLRREGHAYTQLGKYQRWQCRACGAWSRSSTRVSGTQVRSVS</sequence>
<dbReference type="InterPro" id="IPR036397">
    <property type="entry name" value="RNaseH_sf"/>
</dbReference>
<dbReference type="STRING" id="307121.GA0070620_3491"/>
<dbReference type="InterPro" id="IPR038720">
    <property type="entry name" value="YprB_RNase_H-like_dom"/>
</dbReference>